<dbReference type="SUPFAM" id="SSF56672">
    <property type="entry name" value="DNA/RNA polymerases"/>
    <property type="match status" value="1"/>
</dbReference>
<gene>
    <name evidence="2" type="ORF">LIER_36888</name>
</gene>
<proteinExistence type="predicted"/>
<evidence type="ECO:0000313" key="3">
    <source>
        <dbReference type="Proteomes" id="UP001454036"/>
    </source>
</evidence>
<dbReference type="EMBL" id="BAABME010017209">
    <property type="protein sequence ID" value="GAA0149221.1"/>
    <property type="molecule type" value="Genomic_DNA"/>
</dbReference>
<dbReference type="PANTHER" id="PTHR33240">
    <property type="entry name" value="OS08G0508500 PROTEIN"/>
    <property type="match status" value="1"/>
</dbReference>
<evidence type="ECO:0000256" key="1">
    <source>
        <dbReference type="SAM" id="MobiDB-lite"/>
    </source>
</evidence>
<dbReference type="Proteomes" id="UP001454036">
    <property type="component" value="Unassembled WGS sequence"/>
</dbReference>
<accession>A0AAV3PD80</accession>
<keyword evidence="3" id="KW-1185">Reference proteome</keyword>
<organism evidence="2 3">
    <name type="scientific">Lithospermum erythrorhizon</name>
    <name type="common">Purple gromwell</name>
    <name type="synonym">Lithospermum officinale var. erythrorhizon</name>
    <dbReference type="NCBI Taxonomy" id="34254"/>
    <lineage>
        <taxon>Eukaryota</taxon>
        <taxon>Viridiplantae</taxon>
        <taxon>Streptophyta</taxon>
        <taxon>Embryophyta</taxon>
        <taxon>Tracheophyta</taxon>
        <taxon>Spermatophyta</taxon>
        <taxon>Magnoliopsida</taxon>
        <taxon>eudicotyledons</taxon>
        <taxon>Gunneridae</taxon>
        <taxon>Pentapetalae</taxon>
        <taxon>asterids</taxon>
        <taxon>lamiids</taxon>
        <taxon>Boraginales</taxon>
        <taxon>Boraginaceae</taxon>
        <taxon>Boraginoideae</taxon>
        <taxon>Lithospermeae</taxon>
        <taxon>Lithospermum</taxon>
    </lineage>
</organism>
<feature type="compositionally biased region" description="Basic and acidic residues" evidence="1">
    <location>
        <begin position="240"/>
        <end position="249"/>
    </location>
</feature>
<feature type="region of interest" description="Disordered" evidence="1">
    <location>
        <begin position="240"/>
        <end position="268"/>
    </location>
</feature>
<dbReference type="Gene3D" id="3.10.10.10">
    <property type="entry name" value="HIV Type 1 Reverse Transcriptase, subunit A, domain 1"/>
    <property type="match status" value="1"/>
</dbReference>
<sequence length="619" mass="70862">MSFTDRLDGVPLPKGFILPQLTQFNGTGDPIKHLQGFLAKMTITSNDPDIYAKFGSAIQAYQDERELMDIQQGPNESLRSYHKGYTDILLTIPEVKNKIAYMAFYLGLTYGKLKKALIQETPLSKDESTARERQYVELEELKNEEGQNKDLRDGLVRCTQRAVADGLIPLRVSIAEVYFQIKGKNLLPKSVRMRSAVGRRDKTRYCEYHREHGHDTNECRILNAEIEKLIKRGYLKEFMGKGTQRDPMRQNRRSPLPDNRPRIKQEPQEVPQIIGRIHTISGGIAGGGNSRNSRKNYARREVYSLNQAIKLRSEIISFSDKELTEIELPHDDLVVIAPIIENFIVERMLVDIGTSADILYLRTFDKLQLLRRAGTKVSTIRAQFTVVYIVDASYNGLIGRPILTALRGIVSPVHLKMKFLTPGGIGEVCGDQKRARICYQTSVPPLNKGLSGQDRKRSRENHMKINTVKKEDGEENLPRERESEKQFIPHEEVPIVPFKQENKEKNLLNRLYVDLTFSPIKQKKRLFNEKKNLAIREEVQTLLKAQAIHELKFPPWIANLVLIKNPNEKWRMCIDFTSLNKACSKDFYPLPCLGLLVDGSTGHEVFDFWTLLGDITKFA</sequence>
<protein>
    <submittedName>
        <fullName evidence="2">Uncharacterized protein</fullName>
    </submittedName>
</protein>
<comment type="caution">
    <text evidence="2">The sequence shown here is derived from an EMBL/GenBank/DDBJ whole genome shotgun (WGS) entry which is preliminary data.</text>
</comment>
<name>A0AAV3PD80_LITER</name>
<dbReference type="InterPro" id="IPR043502">
    <property type="entry name" value="DNA/RNA_pol_sf"/>
</dbReference>
<reference evidence="2 3" key="1">
    <citation type="submission" date="2024-01" db="EMBL/GenBank/DDBJ databases">
        <title>The complete chloroplast genome sequence of Lithospermum erythrorhizon: insights into the phylogenetic relationship among Boraginaceae species and the maternal lineages of purple gromwells.</title>
        <authorList>
            <person name="Okada T."/>
            <person name="Watanabe K."/>
        </authorList>
    </citation>
    <scope>NUCLEOTIDE SEQUENCE [LARGE SCALE GENOMIC DNA]</scope>
</reference>
<evidence type="ECO:0000313" key="2">
    <source>
        <dbReference type="EMBL" id="GAA0149221.1"/>
    </source>
</evidence>
<dbReference type="PANTHER" id="PTHR33240:SF15">
    <property type="entry name" value="GAG-PRO-LIKE PROTEIN"/>
    <property type="match status" value="1"/>
</dbReference>
<dbReference type="AlphaFoldDB" id="A0AAV3PD80"/>